<keyword evidence="2" id="KW-1185">Reference proteome</keyword>
<dbReference type="Proteomes" id="UP001145114">
    <property type="component" value="Unassembled WGS sequence"/>
</dbReference>
<evidence type="ECO:0000313" key="2">
    <source>
        <dbReference type="Proteomes" id="UP001145114"/>
    </source>
</evidence>
<accession>A0ACC1HJZ6</accession>
<reference evidence="1" key="1">
    <citation type="submission" date="2022-06" db="EMBL/GenBank/DDBJ databases">
        <title>Phylogenomic reconstructions and comparative analyses of Kickxellomycotina fungi.</title>
        <authorList>
            <person name="Reynolds N.K."/>
            <person name="Stajich J.E."/>
            <person name="Barry K."/>
            <person name="Grigoriev I.V."/>
            <person name="Crous P."/>
            <person name="Smith M.E."/>
        </authorList>
    </citation>
    <scope>NUCLEOTIDE SEQUENCE</scope>
    <source>
        <strain evidence="1">RSA 2271</strain>
    </source>
</reference>
<evidence type="ECO:0000313" key="1">
    <source>
        <dbReference type="EMBL" id="KAJ1675656.1"/>
    </source>
</evidence>
<dbReference type="EMBL" id="JAMZIH010005215">
    <property type="protein sequence ID" value="KAJ1675656.1"/>
    <property type="molecule type" value="Genomic_DNA"/>
</dbReference>
<gene>
    <name evidence="1" type="ORF">EV182_000842</name>
</gene>
<name>A0ACC1HJZ6_9FUNG</name>
<sequence>MATKGWYWQLEPAKSALARYSSLKDPPPCPKCCLAAGFAKDSNGTGRNTNGCFRCKACKLKLRAKDFWSEVLKLPLDALPPRELPQDAGKLDTL</sequence>
<comment type="caution">
    <text evidence="1">The sequence shown here is derived from an EMBL/GenBank/DDBJ whole genome shotgun (WGS) entry which is preliminary data.</text>
</comment>
<protein>
    <submittedName>
        <fullName evidence="1">Uncharacterized protein</fullName>
    </submittedName>
</protein>
<organism evidence="1 2">
    <name type="scientific">Spiromyces aspiralis</name>
    <dbReference type="NCBI Taxonomy" id="68401"/>
    <lineage>
        <taxon>Eukaryota</taxon>
        <taxon>Fungi</taxon>
        <taxon>Fungi incertae sedis</taxon>
        <taxon>Zoopagomycota</taxon>
        <taxon>Kickxellomycotina</taxon>
        <taxon>Kickxellomycetes</taxon>
        <taxon>Kickxellales</taxon>
        <taxon>Kickxellaceae</taxon>
        <taxon>Spiromyces</taxon>
    </lineage>
</organism>
<proteinExistence type="predicted"/>